<proteinExistence type="predicted"/>
<name>A0A481Z314_9VIRU</name>
<reference evidence="2" key="1">
    <citation type="journal article" date="2019" name="MBio">
        <title>Virus Genomes from Deep Sea Sediments Expand the Ocean Megavirome and Support Independent Origins of Viral Gigantism.</title>
        <authorList>
            <person name="Backstrom D."/>
            <person name="Yutin N."/>
            <person name="Jorgensen S.L."/>
            <person name="Dharamshi J."/>
            <person name="Homa F."/>
            <person name="Zaremba-Niedwiedzka K."/>
            <person name="Spang A."/>
            <person name="Wolf Y.I."/>
            <person name="Koonin E.V."/>
            <person name="Ettema T.J."/>
        </authorList>
    </citation>
    <scope>NUCLEOTIDE SEQUENCE</scope>
</reference>
<organism evidence="2">
    <name type="scientific">Pithovirus LCPAC101</name>
    <dbReference type="NCBI Taxonomy" id="2506586"/>
    <lineage>
        <taxon>Viruses</taxon>
        <taxon>Pithoviruses</taxon>
    </lineage>
</organism>
<sequence length="122" mass="13482">MSEGLSIYLVSAAEWRGCGYDTYDSFVVVAPNTTIALSTYPGGSNVSPDEDLYESLDEESDELSDEEPYVPRDWPPPGEIDSLTITKIGNVSDEFYESIKAEYEKEIERGHGYVVTSSYTSG</sequence>
<feature type="region of interest" description="Disordered" evidence="1">
    <location>
        <begin position="40"/>
        <end position="83"/>
    </location>
</feature>
<gene>
    <name evidence="2" type="ORF">LCPAC101_01170</name>
</gene>
<dbReference type="EMBL" id="MK500442">
    <property type="protein sequence ID" value="QBK89834.1"/>
    <property type="molecule type" value="Genomic_DNA"/>
</dbReference>
<evidence type="ECO:0000256" key="1">
    <source>
        <dbReference type="SAM" id="MobiDB-lite"/>
    </source>
</evidence>
<accession>A0A481Z314</accession>
<feature type="compositionally biased region" description="Acidic residues" evidence="1">
    <location>
        <begin position="48"/>
        <end position="68"/>
    </location>
</feature>
<protein>
    <submittedName>
        <fullName evidence="2">Uncharacterized protein</fullName>
    </submittedName>
</protein>
<evidence type="ECO:0000313" key="2">
    <source>
        <dbReference type="EMBL" id="QBK89834.1"/>
    </source>
</evidence>